<feature type="transmembrane region" description="Helical" evidence="7">
    <location>
        <begin position="81"/>
        <end position="103"/>
    </location>
</feature>
<dbReference type="InterPro" id="IPR039421">
    <property type="entry name" value="Type_1_exporter"/>
</dbReference>
<dbReference type="RefSeq" id="WP_010418403.1">
    <property type="nucleotide sequence ID" value="NZ_MCRM02000002.1"/>
</dbReference>
<keyword evidence="3" id="KW-0547">Nucleotide-binding</keyword>
<feature type="transmembrane region" description="Helical" evidence="7">
    <location>
        <begin position="161"/>
        <end position="181"/>
    </location>
</feature>
<evidence type="ECO:0000256" key="3">
    <source>
        <dbReference type="ARBA" id="ARBA00022741"/>
    </source>
</evidence>
<dbReference type="InterPro" id="IPR027417">
    <property type="entry name" value="P-loop_NTPase"/>
</dbReference>
<dbReference type="InterPro" id="IPR017871">
    <property type="entry name" value="ABC_transporter-like_CS"/>
</dbReference>
<comment type="subcellular location">
    <subcellularLocation>
        <location evidence="1">Cell membrane</location>
        <topology evidence="1">Multi-pass membrane protein</topology>
    </subcellularLocation>
</comment>
<evidence type="ECO:0000256" key="7">
    <source>
        <dbReference type="SAM" id="Phobius"/>
    </source>
</evidence>
<proteinExistence type="predicted"/>
<dbReference type="PANTHER" id="PTHR24221">
    <property type="entry name" value="ATP-BINDING CASSETTE SUB-FAMILY B"/>
    <property type="match status" value="1"/>
</dbReference>
<dbReference type="Gene3D" id="3.40.50.300">
    <property type="entry name" value="P-loop containing nucleotide triphosphate hydrolases"/>
    <property type="match status" value="1"/>
</dbReference>
<sequence length="592" mass="65123">MKFNKIDEIPLVRLWGHLAPRRHRQFVLLLFMIVITSFTEILSIGAILPFLAVLTTPEKVFSLTEIRPFIEFWNFTSPNQLLLPLTFAFAGAALVAGAMRLLLLWLSTKLSFATGADLSIEIYKKTLNQPYSVHVSRNSSEIVTGIVSKANSVSGGIIQQVLILLSSAFILIAILLASIAITPVLAISTSLIFGILYVSVAYTFKRRLLSNGKVIADEQTIVMKSLQEGLGGIRDVLIDGTQSVYCEAYRRSDRRFRIAQGNNAFMGGSPRYTIEALAMALMAFFAYSLTFGEGGFSTVIPTLGALALGAQRMLPALQQAFQSWANLQSTEAILVDVLKLLDQKIPEAQNYENSPPLPFTEAIKGNDLYFQYTPDGPFVLKGIDFIVKKGTRVGFIGTTGSGKSTLLDIVMGLLEPTSGTLTVDGETVRYDTVRAWQKNISHVPQSIYLSDSTIIENIAFGIPPEQIDRQKALRAAKQAQISSHIESLKDAYDTIVGERGVRLSGGQRQRIGIARALYKEASVIVFDEATSALDNETEKAVMDAIEGLGKELTIIMIAHRISTVSKCDNIFEMKEGRIIREGRYDELFASKV</sequence>
<keyword evidence="11" id="KW-1185">Reference proteome</keyword>
<feature type="transmembrane region" description="Helical" evidence="7">
    <location>
        <begin position="26"/>
        <end position="52"/>
    </location>
</feature>
<dbReference type="PROSITE" id="PS50929">
    <property type="entry name" value="ABC_TM1F"/>
    <property type="match status" value="1"/>
</dbReference>
<dbReference type="PROSITE" id="PS50893">
    <property type="entry name" value="ABC_TRANSPORTER_2"/>
    <property type="match status" value="1"/>
</dbReference>
<dbReference type="InterPro" id="IPR036640">
    <property type="entry name" value="ABC1_TM_sf"/>
</dbReference>
<dbReference type="Pfam" id="PF00005">
    <property type="entry name" value="ABC_tran"/>
    <property type="match status" value="1"/>
</dbReference>
<evidence type="ECO:0000256" key="5">
    <source>
        <dbReference type="ARBA" id="ARBA00022989"/>
    </source>
</evidence>
<evidence type="ECO:0000313" key="11">
    <source>
        <dbReference type="Proteomes" id="UP000094669"/>
    </source>
</evidence>
<accession>A0ABX4YML2</accession>
<evidence type="ECO:0000313" key="10">
    <source>
        <dbReference type="EMBL" id="PNV76498.1"/>
    </source>
</evidence>
<evidence type="ECO:0000256" key="6">
    <source>
        <dbReference type="ARBA" id="ARBA00023136"/>
    </source>
</evidence>
<dbReference type="SUPFAM" id="SSF52540">
    <property type="entry name" value="P-loop containing nucleoside triphosphate hydrolases"/>
    <property type="match status" value="1"/>
</dbReference>
<dbReference type="InterPro" id="IPR011527">
    <property type="entry name" value="ABC1_TM_dom"/>
</dbReference>
<gene>
    <name evidence="10" type="ORF">BES34_002600</name>
</gene>
<keyword evidence="4 10" id="KW-0067">ATP-binding</keyword>
<name>A0ABX4YML2_9LEPT</name>
<evidence type="ECO:0000256" key="2">
    <source>
        <dbReference type="ARBA" id="ARBA00022692"/>
    </source>
</evidence>
<organism evidence="10 11">
    <name type="scientific">Leptospira inadai serovar Lyme</name>
    <dbReference type="NCBI Taxonomy" id="293084"/>
    <lineage>
        <taxon>Bacteria</taxon>
        <taxon>Pseudomonadati</taxon>
        <taxon>Spirochaetota</taxon>
        <taxon>Spirochaetia</taxon>
        <taxon>Leptospirales</taxon>
        <taxon>Leptospiraceae</taxon>
        <taxon>Leptospira</taxon>
    </lineage>
</organism>
<comment type="caution">
    <text evidence="10">The sequence shown here is derived from an EMBL/GenBank/DDBJ whole genome shotgun (WGS) entry which is preliminary data.</text>
</comment>
<evidence type="ECO:0000259" key="8">
    <source>
        <dbReference type="PROSITE" id="PS50893"/>
    </source>
</evidence>
<feature type="domain" description="ABC transmembrane type-1" evidence="9">
    <location>
        <begin position="27"/>
        <end position="329"/>
    </location>
</feature>
<feature type="transmembrane region" description="Helical" evidence="7">
    <location>
        <begin position="187"/>
        <end position="204"/>
    </location>
</feature>
<evidence type="ECO:0000259" key="9">
    <source>
        <dbReference type="PROSITE" id="PS50929"/>
    </source>
</evidence>
<evidence type="ECO:0000256" key="1">
    <source>
        <dbReference type="ARBA" id="ARBA00004651"/>
    </source>
</evidence>
<dbReference type="SMART" id="SM00382">
    <property type="entry name" value="AAA"/>
    <property type="match status" value="1"/>
</dbReference>
<feature type="domain" description="ABC transporter" evidence="8">
    <location>
        <begin position="363"/>
        <end position="592"/>
    </location>
</feature>
<dbReference type="PANTHER" id="PTHR24221:SF654">
    <property type="entry name" value="ATP-BINDING CASSETTE SUB-FAMILY B MEMBER 6"/>
    <property type="match status" value="1"/>
</dbReference>
<dbReference type="PROSITE" id="PS00211">
    <property type="entry name" value="ABC_TRANSPORTER_1"/>
    <property type="match status" value="1"/>
</dbReference>
<evidence type="ECO:0000256" key="4">
    <source>
        <dbReference type="ARBA" id="ARBA00022840"/>
    </source>
</evidence>
<keyword evidence="6 7" id="KW-0472">Membrane</keyword>
<dbReference type="Proteomes" id="UP000094669">
    <property type="component" value="Unassembled WGS sequence"/>
</dbReference>
<dbReference type="InterPro" id="IPR003593">
    <property type="entry name" value="AAA+_ATPase"/>
</dbReference>
<dbReference type="Pfam" id="PF00664">
    <property type="entry name" value="ABC_membrane"/>
    <property type="match status" value="1"/>
</dbReference>
<protein>
    <submittedName>
        <fullName evidence="10">ABC transporter ATP-binding protein</fullName>
    </submittedName>
</protein>
<dbReference type="GO" id="GO:0005524">
    <property type="term" value="F:ATP binding"/>
    <property type="evidence" value="ECO:0007669"/>
    <property type="project" value="UniProtKB-KW"/>
</dbReference>
<keyword evidence="5 7" id="KW-1133">Transmembrane helix</keyword>
<keyword evidence="2 7" id="KW-0812">Transmembrane</keyword>
<dbReference type="EMBL" id="MCRM02000002">
    <property type="protein sequence ID" value="PNV76498.1"/>
    <property type="molecule type" value="Genomic_DNA"/>
</dbReference>
<dbReference type="SUPFAM" id="SSF90123">
    <property type="entry name" value="ABC transporter transmembrane region"/>
    <property type="match status" value="1"/>
</dbReference>
<dbReference type="InterPro" id="IPR003439">
    <property type="entry name" value="ABC_transporter-like_ATP-bd"/>
</dbReference>
<reference evidence="10" key="1">
    <citation type="submission" date="2018-01" db="EMBL/GenBank/DDBJ databases">
        <title>Genomic characterization of Leptospira inadai serogroup Lyme isolated from captured rat in Brazil and comparative analysis with human reference strain.</title>
        <authorList>
            <person name="Moreno L.Z."/>
            <person name="Loureiro A.P."/>
            <person name="Miraglia F."/>
            <person name="Kremer F.S."/>
            <person name="Eslabao M.R."/>
            <person name="Dellagostin O.A."/>
            <person name="Lilenbaum W."/>
            <person name="Moreno A.M."/>
        </authorList>
    </citation>
    <scope>NUCLEOTIDE SEQUENCE [LARGE SCALE GENOMIC DNA]</scope>
    <source>
        <strain evidence="10">M34/99</strain>
    </source>
</reference>
<dbReference type="Gene3D" id="1.20.1560.10">
    <property type="entry name" value="ABC transporter type 1, transmembrane domain"/>
    <property type="match status" value="1"/>
</dbReference>